<gene>
    <name evidence="1" type="ORF">LIER_37193</name>
</gene>
<dbReference type="Proteomes" id="UP001454036">
    <property type="component" value="Unassembled WGS sequence"/>
</dbReference>
<evidence type="ECO:0000313" key="2">
    <source>
        <dbReference type="Proteomes" id="UP001454036"/>
    </source>
</evidence>
<dbReference type="AlphaFoldDB" id="A0AAV3PKN6"/>
<proteinExistence type="predicted"/>
<protein>
    <submittedName>
        <fullName evidence="1">Uncharacterized protein</fullName>
    </submittedName>
</protein>
<keyword evidence="2" id="KW-1185">Reference proteome</keyword>
<accession>A0AAV3PKN6</accession>
<name>A0AAV3PKN6_LITER</name>
<evidence type="ECO:0000313" key="1">
    <source>
        <dbReference type="EMBL" id="GAA0150875.1"/>
    </source>
</evidence>
<dbReference type="EMBL" id="BAABME010017654">
    <property type="protein sequence ID" value="GAA0150875.1"/>
    <property type="molecule type" value="Genomic_DNA"/>
</dbReference>
<comment type="caution">
    <text evidence="1">The sequence shown here is derived from an EMBL/GenBank/DDBJ whole genome shotgun (WGS) entry which is preliminary data.</text>
</comment>
<sequence length="91" mass="10290">MLSIHNRLHIIDWTIQGILQTAKLEEQKPNRTTALICQENGREKGWICNTSSDAISECLAPTTHVHHKIEWQSVCVACQLPSSAEKKPRSE</sequence>
<reference evidence="1 2" key="1">
    <citation type="submission" date="2024-01" db="EMBL/GenBank/DDBJ databases">
        <title>The complete chloroplast genome sequence of Lithospermum erythrorhizon: insights into the phylogenetic relationship among Boraginaceae species and the maternal lineages of purple gromwells.</title>
        <authorList>
            <person name="Okada T."/>
            <person name="Watanabe K."/>
        </authorList>
    </citation>
    <scope>NUCLEOTIDE SEQUENCE [LARGE SCALE GENOMIC DNA]</scope>
</reference>
<organism evidence="1 2">
    <name type="scientific">Lithospermum erythrorhizon</name>
    <name type="common">Purple gromwell</name>
    <name type="synonym">Lithospermum officinale var. erythrorhizon</name>
    <dbReference type="NCBI Taxonomy" id="34254"/>
    <lineage>
        <taxon>Eukaryota</taxon>
        <taxon>Viridiplantae</taxon>
        <taxon>Streptophyta</taxon>
        <taxon>Embryophyta</taxon>
        <taxon>Tracheophyta</taxon>
        <taxon>Spermatophyta</taxon>
        <taxon>Magnoliopsida</taxon>
        <taxon>eudicotyledons</taxon>
        <taxon>Gunneridae</taxon>
        <taxon>Pentapetalae</taxon>
        <taxon>asterids</taxon>
        <taxon>lamiids</taxon>
        <taxon>Boraginales</taxon>
        <taxon>Boraginaceae</taxon>
        <taxon>Boraginoideae</taxon>
        <taxon>Lithospermeae</taxon>
        <taxon>Lithospermum</taxon>
    </lineage>
</organism>